<feature type="transmembrane region" description="Helical" evidence="7">
    <location>
        <begin position="128"/>
        <end position="144"/>
    </location>
</feature>
<feature type="transmembrane region" description="Helical" evidence="7">
    <location>
        <begin position="262"/>
        <end position="280"/>
    </location>
</feature>
<dbReference type="STRING" id="565045.NOR51B_682"/>
<evidence type="ECO:0000256" key="6">
    <source>
        <dbReference type="SAM" id="MobiDB-lite"/>
    </source>
</evidence>
<feature type="transmembrane region" description="Helical" evidence="7">
    <location>
        <begin position="194"/>
        <end position="220"/>
    </location>
</feature>
<evidence type="ECO:0000313" key="9">
    <source>
        <dbReference type="Proteomes" id="UP000004699"/>
    </source>
</evidence>
<keyword evidence="9" id="KW-1185">Reference proteome</keyword>
<dbReference type="Pfam" id="PF02690">
    <property type="entry name" value="Na_Pi_cotrans"/>
    <property type="match status" value="2"/>
</dbReference>
<dbReference type="AlphaFoldDB" id="B8KRF1"/>
<dbReference type="HOGENOM" id="CLU_025623_1_0_6"/>
<dbReference type="RefSeq" id="WP_009019491.1">
    <property type="nucleotide sequence ID" value="NZ_DS999411.1"/>
</dbReference>
<comment type="subcellular location">
    <subcellularLocation>
        <location evidence="1">Cell membrane</location>
        <topology evidence="1">Multi-pass membrane protein</topology>
    </subcellularLocation>
</comment>
<evidence type="ECO:0000256" key="7">
    <source>
        <dbReference type="SAM" id="Phobius"/>
    </source>
</evidence>
<proteinExistence type="predicted"/>
<keyword evidence="4 7" id="KW-1133">Transmembrane helix</keyword>
<evidence type="ECO:0000256" key="2">
    <source>
        <dbReference type="ARBA" id="ARBA00022475"/>
    </source>
</evidence>
<dbReference type="GO" id="GO:0005886">
    <property type="term" value="C:plasma membrane"/>
    <property type="evidence" value="ECO:0007669"/>
    <property type="project" value="UniProtKB-SubCell"/>
</dbReference>
<dbReference type="eggNOG" id="COG1283">
    <property type="taxonomic scope" value="Bacteria"/>
</dbReference>
<feature type="transmembrane region" description="Helical" evidence="7">
    <location>
        <begin position="98"/>
        <end position="122"/>
    </location>
</feature>
<feature type="transmembrane region" description="Helical" evidence="7">
    <location>
        <begin position="301"/>
        <end position="323"/>
    </location>
</feature>
<evidence type="ECO:0000256" key="3">
    <source>
        <dbReference type="ARBA" id="ARBA00022692"/>
    </source>
</evidence>
<dbReference type="PANTHER" id="PTHR10010">
    <property type="entry name" value="SOLUTE CARRIER FAMILY 34 SODIUM PHOSPHATE , MEMBER 2-RELATED"/>
    <property type="match status" value="1"/>
</dbReference>
<protein>
    <submittedName>
        <fullName evidence="8">Na+/Pi-cotransporter</fullName>
    </submittedName>
</protein>
<evidence type="ECO:0000256" key="1">
    <source>
        <dbReference type="ARBA" id="ARBA00004651"/>
    </source>
</evidence>
<feature type="transmembrane region" description="Helical" evidence="7">
    <location>
        <begin position="156"/>
        <end position="174"/>
    </location>
</feature>
<organism evidence="8 9">
    <name type="scientific">Luminiphilus syltensis NOR5-1B</name>
    <dbReference type="NCBI Taxonomy" id="565045"/>
    <lineage>
        <taxon>Bacteria</taxon>
        <taxon>Pseudomonadati</taxon>
        <taxon>Pseudomonadota</taxon>
        <taxon>Gammaproteobacteria</taxon>
        <taxon>Cellvibrionales</taxon>
        <taxon>Halieaceae</taxon>
        <taxon>Luminiphilus</taxon>
    </lineage>
</organism>
<feature type="transmembrane region" description="Helical" evidence="7">
    <location>
        <begin position="67"/>
        <end position="91"/>
    </location>
</feature>
<reference evidence="9" key="1">
    <citation type="journal article" date="2013" name="BMC Microbiol.">
        <title>Taxonomy and evolution of bacteriochlorophyll a-containing members of the OM60/NOR5 clade of marine gammaproteobacteria: description of Luminiphilus syltensis gen. nov., sp. nov., reclassification of Haliea rubra as Pseudohaliea rubra gen. nov., comb. nov., and emendation of Chromatocurvus halotolerans.</title>
        <authorList>
            <person name="Spring S."/>
            <person name="Riedel T."/>
            <person name="Sproer C."/>
            <person name="Yan S."/>
            <person name="Harder J."/>
            <person name="Fuchs B.M."/>
        </authorList>
    </citation>
    <scope>NUCLEOTIDE SEQUENCE [LARGE SCALE GENOMIC DNA]</scope>
    <source>
        <strain evidence="9">NOR51-B</strain>
    </source>
</reference>
<sequence length="609" mass="66596">MIRIINPILLCGLAYALWLSPDFLEIATGIALFMFGMFSLEKGFRFFAGGPLEAVLRISTDRLWKSVGFGVVTTSLMQSSSLVSLITVSFVSSEMITLSAGIGIIMGANIGTTTGAWLIAGLGLKVDIAAYAMPILVFGTLFRLRRNRSTRAWGSILLGFSFLFLGIHYMKTGFESLQSTIDLSAYAISGLRGVLIYTLVGTAVTVVMQSSHATLMIIITALSAGQVSYENALALAIGANLGSTATIILGSFSANVGGKRLAVSHVIFNVTSAAIAIVFLDQFALMVDSMARFIGVAADDYLLRLALFHTLFNVLGVVVFWPLVNPLAAVLTRWVNTRPKGREYPRYLFNDALETPATAIEAVRKEVEHLLDNTFALCSLALSLKRSTIDGEESLAVAVQQTRRVIPLDVDDAYEDKIKGLYGEIVSFVGRAQLRENMRQAGQGLYELRDAGRSIVVVVKGVKHLHKNLTRYGLSANPAVRQCYDQIRFELAELLRDCRAALAEDAYEVALLAVDAIAVKQQQHSQRLTEMLDDFIRQQRMPPSIATSLMNDSDYAQEIRDRLLKAIRVLRQSHWEISATEMQLTDEDISELADQSSTDSAKAQVGGSP</sequence>
<dbReference type="NCBIfam" id="NF037997">
    <property type="entry name" value="Na_Pi_symport"/>
    <property type="match status" value="1"/>
</dbReference>
<dbReference type="EMBL" id="DS999411">
    <property type="protein sequence ID" value="EED34743.1"/>
    <property type="molecule type" value="Genomic_DNA"/>
</dbReference>
<keyword evidence="2" id="KW-1003">Cell membrane</keyword>
<feature type="transmembrane region" description="Helical" evidence="7">
    <location>
        <begin position="232"/>
        <end position="256"/>
    </location>
</feature>
<evidence type="ECO:0000256" key="4">
    <source>
        <dbReference type="ARBA" id="ARBA00022989"/>
    </source>
</evidence>
<dbReference type="OrthoDB" id="9763003at2"/>
<dbReference type="InterPro" id="IPR003841">
    <property type="entry name" value="Na/Pi_transpt"/>
</dbReference>
<dbReference type="Proteomes" id="UP000004699">
    <property type="component" value="Unassembled WGS sequence"/>
</dbReference>
<evidence type="ECO:0000313" key="8">
    <source>
        <dbReference type="EMBL" id="EED34743.1"/>
    </source>
</evidence>
<dbReference type="GO" id="GO:0044341">
    <property type="term" value="P:sodium-dependent phosphate transport"/>
    <property type="evidence" value="ECO:0007669"/>
    <property type="project" value="InterPro"/>
</dbReference>
<feature type="region of interest" description="Disordered" evidence="6">
    <location>
        <begin position="590"/>
        <end position="609"/>
    </location>
</feature>
<accession>B8KRF1</accession>
<gene>
    <name evidence="8" type="ORF">NOR51B_682</name>
</gene>
<evidence type="ECO:0000256" key="5">
    <source>
        <dbReference type="ARBA" id="ARBA00023136"/>
    </source>
</evidence>
<name>B8KRF1_9GAMM</name>
<keyword evidence="5 7" id="KW-0472">Membrane</keyword>
<dbReference type="GO" id="GO:0005436">
    <property type="term" value="F:sodium:phosphate symporter activity"/>
    <property type="evidence" value="ECO:0007669"/>
    <property type="project" value="InterPro"/>
</dbReference>
<dbReference type="PANTHER" id="PTHR10010:SF46">
    <property type="entry name" value="SODIUM-DEPENDENT PHOSPHATE TRANSPORT PROTEIN 2B"/>
    <property type="match status" value="1"/>
</dbReference>
<keyword evidence="3 7" id="KW-0812">Transmembrane</keyword>